<proteinExistence type="predicted"/>
<name>A0A8S5R4X2_9CAUD</name>
<dbReference type="EMBL" id="BK015807">
    <property type="protein sequence ID" value="DAE26045.1"/>
    <property type="molecule type" value="Genomic_DNA"/>
</dbReference>
<protein>
    <submittedName>
        <fullName evidence="1">Uncharacterized protein</fullName>
    </submittedName>
</protein>
<reference evidence="1" key="1">
    <citation type="journal article" date="2021" name="Proc. Natl. Acad. Sci. U.S.A.">
        <title>A Catalog of Tens of Thousands of Viruses from Human Metagenomes Reveals Hidden Associations with Chronic Diseases.</title>
        <authorList>
            <person name="Tisza M.J."/>
            <person name="Buck C.B."/>
        </authorList>
    </citation>
    <scope>NUCLEOTIDE SEQUENCE</scope>
    <source>
        <strain evidence="1">CtEkS11</strain>
    </source>
</reference>
<organism evidence="1">
    <name type="scientific">Siphoviridae sp. ctEkS11</name>
    <dbReference type="NCBI Taxonomy" id="2827272"/>
    <lineage>
        <taxon>Viruses</taxon>
        <taxon>Duplodnaviria</taxon>
        <taxon>Heunggongvirae</taxon>
        <taxon>Uroviricota</taxon>
        <taxon>Caudoviricetes</taxon>
    </lineage>
</organism>
<sequence>MVNYSIYSLLYKMSLMTSHLRMQKHTYQNIRISYTHFLHNKRAASEESALS</sequence>
<accession>A0A8S5R4X2</accession>
<evidence type="ECO:0000313" key="1">
    <source>
        <dbReference type="EMBL" id="DAE26045.1"/>
    </source>
</evidence>